<keyword evidence="3" id="KW-1185">Reference proteome</keyword>
<feature type="region of interest" description="Disordered" evidence="1">
    <location>
        <begin position="59"/>
        <end position="98"/>
    </location>
</feature>
<proteinExistence type="predicted"/>
<feature type="compositionally biased region" description="Basic and acidic residues" evidence="1">
    <location>
        <begin position="253"/>
        <end position="264"/>
    </location>
</feature>
<accession>A0AAD6TZA8</accession>
<reference evidence="2" key="1">
    <citation type="submission" date="2023-03" db="EMBL/GenBank/DDBJ databases">
        <title>Massive genome expansion in bonnet fungi (Mycena s.s.) driven by repeated elements and novel gene families across ecological guilds.</title>
        <authorList>
            <consortium name="Lawrence Berkeley National Laboratory"/>
            <person name="Harder C.B."/>
            <person name="Miyauchi S."/>
            <person name="Viragh M."/>
            <person name="Kuo A."/>
            <person name="Thoen E."/>
            <person name="Andreopoulos B."/>
            <person name="Lu D."/>
            <person name="Skrede I."/>
            <person name="Drula E."/>
            <person name="Henrissat B."/>
            <person name="Morin E."/>
            <person name="Kohler A."/>
            <person name="Barry K."/>
            <person name="LaButti K."/>
            <person name="Morin E."/>
            <person name="Salamov A."/>
            <person name="Lipzen A."/>
            <person name="Mereny Z."/>
            <person name="Hegedus B."/>
            <person name="Baldrian P."/>
            <person name="Stursova M."/>
            <person name="Weitz H."/>
            <person name="Taylor A."/>
            <person name="Grigoriev I.V."/>
            <person name="Nagy L.G."/>
            <person name="Martin F."/>
            <person name="Kauserud H."/>
        </authorList>
    </citation>
    <scope>NUCLEOTIDE SEQUENCE</scope>
    <source>
        <strain evidence="2">CBHHK173m</strain>
    </source>
</reference>
<evidence type="ECO:0000313" key="3">
    <source>
        <dbReference type="Proteomes" id="UP001222325"/>
    </source>
</evidence>
<dbReference type="AlphaFoldDB" id="A0AAD6TZA8"/>
<feature type="compositionally biased region" description="Low complexity" evidence="1">
    <location>
        <begin position="267"/>
        <end position="280"/>
    </location>
</feature>
<dbReference type="Proteomes" id="UP001222325">
    <property type="component" value="Unassembled WGS sequence"/>
</dbReference>
<organism evidence="2 3">
    <name type="scientific">Mycena belliarum</name>
    <dbReference type="NCBI Taxonomy" id="1033014"/>
    <lineage>
        <taxon>Eukaryota</taxon>
        <taxon>Fungi</taxon>
        <taxon>Dikarya</taxon>
        <taxon>Basidiomycota</taxon>
        <taxon>Agaricomycotina</taxon>
        <taxon>Agaricomycetes</taxon>
        <taxon>Agaricomycetidae</taxon>
        <taxon>Agaricales</taxon>
        <taxon>Marasmiineae</taxon>
        <taxon>Mycenaceae</taxon>
        <taxon>Mycena</taxon>
    </lineage>
</organism>
<gene>
    <name evidence="2" type="ORF">B0H15DRAFT_381524</name>
</gene>
<comment type="caution">
    <text evidence="2">The sequence shown here is derived from an EMBL/GenBank/DDBJ whole genome shotgun (WGS) entry which is preliminary data.</text>
</comment>
<protein>
    <submittedName>
        <fullName evidence="2">Uncharacterized protein</fullName>
    </submittedName>
</protein>
<name>A0AAD6TZA8_9AGAR</name>
<feature type="region of interest" description="Disordered" evidence="1">
    <location>
        <begin position="240"/>
        <end position="287"/>
    </location>
</feature>
<sequence>MRLVHAVRRPHCLRPSRRDSVRAVPARVAPDAPHTSLRERVCDDTLPVETIQICAAAVRSRRDRRTPRPPTTIVHRPHPPWSTAAPKARRSHAAKSDLSYRRIACPRASPPLGAAPSSCSIPLPCVNARHEQSPSPTFPRSSLRPPALPSLARAEIREPQPFALSPDLHSHARLQSARSRPPRARARSAPSVGPERTSRSPPDLPSRFRSRDSRACSRRSAAYIAPRELARLRQAAACRDLRRPTRPPTTIVCHDRPPPDRRSSTEAPNALPAHLPAPAHRFLSTRP</sequence>
<feature type="region of interest" description="Disordered" evidence="1">
    <location>
        <begin position="162"/>
        <end position="219"/>
    </location>
</feature>
<dbReference type="EMBL" id="JARJCN010000036">
    <property type="protein sequence ID" value="KAJ7084798.1"/>
    <property type="molecule type" value="Genomic_DNA"/>
</dbReference>
<evidence type="ECO:0000256" key="1">
    <source>
        <dbReference type="SAM" id="MobiDB-lite"/>
    </source>
</evidence>
<evidence type="ECO:0000313" key="2">
    <source>
        <dbReference type="EMBL" id="KAJ7084798.1"/>
    </source>
</evidence>